<evidence type="ECO:0000256" key="2">
    <source>
        <dbReference type="ARBA" id="ARBA00006214"/>
    </source>
</evidence>
<keyword evidence="6" id="KW-0560">Oxidoreductase</keyword>
<comment type="caution">
    <text evidence="12">The sequence shown here is derived from an EMBL/GenBank/DDBJ whole genome shotgun (WGS) entry which is preliminary data.</text>
</comment>
<keyword evidence="7 10" id="KW-0472">Membrane</keyword>
<keyword evidence="5 10" id="KW-1133">Transmembrane helix</keyword>
<keyword evidence="3 10" id="KW-0812">Transmembrane</keyword>
<proteinExistence type="inferred from homology"/>
<keyword evidence="9" id="KW-0676">Redox-active center</keyword>
<dbReference type="Gene3D" id="1.20.1440.130">
    <property type="entry name" value="VKOR domain"/>
    <property type="match status" value="1"/>
</dbReference>
<evidence type="ECO:0000256" key="3">
    <source>
        <dbReference type="ARBA" id="ARBA00022692"/>
    </source>
</evidence>
<evidence type="ECO:0000256" key="9">
    <source>
        <dbReference type="ARBA" id="ARBA00023284"/>
    </source>
</evidence>
<dbReference type="GO" id="GO:0048038">
    <property type="term" value="F:quinone binding"/>
    <property type="evidence" value="ECO:0007669"/>
    <property type="project" value="UniProtKB-KW"/>
</dbReference>
<comment type="subcellular location">
    <subcellularLocation>
        <location evidence="1">Membrane</location>
        <topology evidence="1">Multi-pass membrane protein</topology>
    </subcellularLocation>
</comment>
<name>A0A1F4W0U7_UNCKA</name>
<accession>A0A1F4W0U7</accession>
<dbReference type="SMART" id="SM00756">
    <property type="entry name" value="VKc"/>
    <property type="match status" value="1"/>
</dbReference>
<evidence type="ECO:0000259" key="11">
    <source>
        <dbReference type="SMART" id="SM00756"/>
    </source>
</evidence>
<feature type="transmembrane region" description="Helical" evidence="10">
    <location>
        <begin position="84"/>
        <end position="103"/>
    </location>
</feature>
<evidence type="ECO:0000256" key="10">
    <source>
        <dbReference type="SAM" id="Phobius"/>
    </source>
</evidence>
<dbReference type="EMBL" id="MEVT01000014">
    <property type="protein sequence ID" value="OGC62663.1"/>
    <property type="molecule type" value="Genomic_DNA"/>
</dbReference>
<dbReference type="InterPro" id="IPR044698">
    <property type="entry name" value="VKOR/LTO1"/>
</dbReference>
<evidence type="ECO:0000256" key="4">
    <source>
        <dbReference type="ARBA" id="ARBA00022719"/>
    </source>
</evidence>
<dbReference type="InterPro" id="IPR038354">
    <property type="entry name" value="VKOR_sf"/>
</dbReference>
<feature type="domain" description="Vitamin K epoxide reductase" evidence="11">
    <location>
        <begin position="1"/>
        <end position="132"/>
    </location>
</feature>
<evidence type="ECO:0000256" key="7">
    <source>
        <dbReference type="ARBA" id="ARBA00023136"/>
    </source>
</evidence>
<feature type="transmembrane region" description="Helical" evidence="10">
    <location>
        <begin position="110"/>
        <end position="133"/>
    </location>
</feature>
<organism evidence="12 13">
    <name type="scientific">candidate division WWE3 bacterium RIFOXYA2_FULL_46_9</name>
    <dbReference type="NCBI Taxonomy" id="1802636"/>
    <lineage>
        <taxon>Bacteria</taxon>
        <taxon>Katanobacteria</taxon>
    </lineage>
</organism>
<dbReference type="PANTHER" id="PTHR34573">
    <property type="entry name" value="VKC DOMAIN-CONTAINING PROTEIN"/>
    <property type="match status" value="1"/>
</dbReference>
<dbReference type="GO" id="GO:0016020">
    <property type="term" value="C:membrane"/>
    <property type="evidence" value="ECO:0007669"/>
    <property type="project" value="UniProtKB-SubCell"/>
</dbReference>
<dbReference type="GO" id="GO:0016491">
    <property type="term" value="F:oxidoreductase activity"/>
    <property type="evidence" value="ECO:0007669"/>
    <property type="project" value="UniProtKB-KW"/>
</dbReference>
<keyword evidence="8" id="KW-1015">Disulfide bond</keyword>
<reference evidence="12 13" key="1">
    <citation type="journal article" date="2016" name="Nat. Commun.">
        <title>Thousands of microbial genomes shed light on interconnected biogeochemical processes in an aquifer system.</title>
        <authorList>
            <person name="Anantharaman K."/>
            <person name="Brown C.T."/>
            <person name="Hug L.A."/>
            <person name="Sharon I."/>
            <person name="Castelle C.J."/>
            <person name="Probst A.J."/>
            <person name="Thomas B.C."/>
            <person name="Singh A."/>
            <person name="Wilkins M.J."/>
            <person name="Karaoz U."/>
            <person name="Brodie E.L."/>
            <person name="Williams K.H."/>
            <person name="Hubbard S.S."/>
            <person name="Banfield J.F."/>
        </authorList>
    </citation>
    <scope>NUCLEOTIDE SEQUENCE [LARGE SCALE GENOMIC DNA]</scope>
</reference>
<dbReference type="InterPro" id="IPR012932">
    <property type="entry name" value="VKOR"/>
</dbReference>
<comment type="similarity">
    <text evidence="2">Belongs to the VKOR family.</text>
</comment>
<evidence type="ECO:0000256" key="5">
    <source>
        <dbReference type="ARBA" id="ARBA00022989"/>
    </source>
</evidence>
<dbReference type="Proteomes" id="UP000176614">
    <property type="component" value="Unassembled WGS sequence"/>
</dbReference>
<feature type="transmembrane region" description="Helical" evidence="10">
    <location>
        <begin position="6"/>
        <end position="24"/>
    </location>
</feature>
<dbReference type="AlphaFoldDB" id="A0A1F4W0U7"/>
<sequence length="134" mass="14801">MASLSILLIIIGFTDASYLLYKYITKSPIACPLKGDCNAVLDSEYSRLLGVKNEVWGFLYYGFLLCVILAQVLFPSLLLPTQKVIVLTSGFGVIYSTYLMYVMAFKISHWCAYCLTSALTTTAIFIVSLIALIG</sequence>
<evidence type="ECO:0000256" key="6">
    <source>
        <dbReference type="ARBA" id="ARBA00023002"/>
    </source>
</evidence>
<evidence type="ECO:0000256" key="8">
    <source>
        <dbReference type="ARBA" id="ARBA00023157"/>
    </source>
</evidence>
<evidence type="ECO:0000256" key="1">
    <source>
        <dbReference type="ARBA" id="ARBA00004141"/>
    </source>
</evidence>
<feature type="transmembrane region" description="Helical" evidence="10">
    <location>
        <begin position="58"/>
        <end position="78"/>
    </location>
</feature>
<dbReference type="CDD" id="cd12916">
    <property type="entry name" value="VKOR_1"/>
    <property type="match status" value="1"/>
</dbReference>
<dbReference type="Pfam" id="PF07884">
    <property type="entry name" value="VKOR"/>
    <property type="match status" value="1"/>
</dbReference>
<evidence type="ECO:0000313" key="13">
    <source>
        <dbReference type="Proteomes" id="UP000176614"/>
    </source>
</evidence>
<keyword evidence="4" id="KW-0874">Quinone</keyword>
<dbReference type="PANTHER" id="PTHR34573:SF1">
    <property type="entry name" value="VITAMIN K EPOXIDE REDUCTASE DOMAIN-CONTAINING PROTEIN"/>
    <property type="match status" value="1"/>
</dbReference>
<protein>
    <recommendedName>
        <fullName evidence="11">Vitamin K epoxide reductase domain-containing protein</fullName>
    </recommendedName>
</protein>
<gene>
    <name evidence="12" type="ORF">A2264_02195</name>
</gene>
<evidence type="ECO:0000313" key="12">
    <source>
        <dbReference type="EMBL" id="OGC62663.1"/>
    </source>
</evidence>